<evidence type="ECO:0000313" key="1">
    <source>
        <dbReference type="EMBL" id="MPN64598.1"/>
    </source>
</evidence>
<dbReference type="AlphaFoldDB" id="A0A645JLQ7"/>
<protein>
    <submittedName>
        <fullName evidence="1">Uncharacterized protein</fullName>
    </submittedName>
</protein>
<sequence>MPPKLHAVLDGLELQQLRDIADCIQILRVAKVIRHVGKYLAVGKPVLLVALHDAPKDVAILRQSEGADRLHGGE</sequence>
<dbReference type="EMBL" id="VSSQ01145712">
    <property type="protein sequence ID" value="MPN64598.1"/>
    <property type="molecule type" value="Genomic_DNA"/>
</dbReference>
<comment type="caution">
    <text evidence="1">The sequence shown here is derived from an EMBL/GenBank/DDBJ whole genome shotgun (WGS) entry which is preliminary data.</text>
</comment>
<organism evidence="1">
    <name type="scientific">bioreactor metagenome</name>
    <dbReference type="NCBI Taxonomy" id="1076179"/>
    <lineage>
        <taxon>unclassified sequences</taxon>
        <taxon>metagenomes</taxon>
        <taxon>ecological metagenomes</taxon>
    </lineage>
</organism>
<name>A0A645JLQ7_9ZZZZ</name>
<accession>A0A645JLQ7</accession>
<reference evidence="1" key="1">
    <citation type="submission" date="2019-08" db="EMBL/GenBank/DDBJ databases">
        <authorList>
            <person name="Kucharzyk K."/>
            <person name="Murdoch R.W."/>
            <person name="Higgins S."/>
            <person name="Loffler F."/>
        </authorList>
    </citation>
    <scope>NUCLEOTIDE SEQUENCE</scope>
</reference>
<gene>
    <name evidence="1" type="ORF">SDC9_212374</name>
</gene>
<proteinExistence type="predicted"/>